<dbReference type="SUPFAM" id="SSF48431">
    <property type="entry name" value="Lipovitellin-phosvitin complex, superhelical domain"/>
    <property type="match status" value="1"/>
</dbReference>
<dbReference type="InterPro" id="IPR015819">
    <property type="entry name" value="Lipid_transp_b-sht_shell"/>
</dbReference>
<dbReference type="SMART" id="SM01169">
    <property type="entry name" value="DUF1943"/>
    <property type="match status" value="1"/>
</dbReference>
<dbReference type="InterPro" id="IPR011030">
    <property type="entry name" value="Lipovitellin_superhlx_dom"/>
</dbReference>
<dbReference type="Gene3D" id="2.30.230.10">
    <property type="entry name" value="Lipovitellin, beta-sheet shell regions, chain A"/>
    <property type="match status" value="1"/>
</dbReference>
<feature type="chain" id="PRO_5044764807" description="Vitellogenin domain-containing protein" evidence="8">
    <location>
        <begin position="21"/>
        <end position="3645"/>
    </location>
</feature>
<comment type="subcellular location">
    <subcellularLocation>
        <location evidence="1">Secreted</location>
    </subcellularLocation>
</comment>
<evidence type="ECO:0000256" key="1">
    <source>
        <dbReference type="ARBA" id="ARBA00004613"/>
    </source>
</evidence>
<dbReference type="SUPFAM" id="SSF56968">
    <property type="entry name" value="Lipovitellin-phosvitin complex, beta-sheet shell regions"/>
    <property type="match status" value="2"/>
</dbReference>
<dbReference type="Pfam" id="PF01347">
    <property type="entry name" value="Vitellogenin_N"/>
    <property type="match status" value="1"/>
</dbReference>
<dbReference type="PROSITE" id="PS51211">
    <property type="entry name" value="VITELLOGENIN"/>
    <property type="match status" value="1"/>
</dbReference>
<keyword evidence="6" id="KW-0325">Glycoprotein</keyword>
<dbReference type="GO" id="GO:0006869">
    <property type="term" value="P:lipid transport"/>
    <property type="evidence" value="ECO:0007669"/>
    <property type="project" value="UniProtKB-KW"/>
</dbReference>
<evidence type="ECO:0000259" key="9">
    <source>
        <dbReference type="PROSITE" id="PS51211"/>
    </source>
</evidence>
<keyword evidence="11" id="KW-1185">Reference proteome</keyword>
<feature type="domain" description="Vitellogenin" evidence="9">
    <location>
        <begin position="37"/>
        <end position="674"/>
    </location>
</feature>
<evidence type="ECO:0000256" key="7">
    <source>
        <dbReference type="PROSITE-ProRule" id="PRU00557"/>
    </source>
</evidence>
<evidence type="ECO:0000313" key="11">
    <source>
        <dbReference type="Proteomes" id="UP001557470"/>
    </source>
</evidence>
<dbReference type="PANTHER" id="PTHR13769:SF5">
    <property type="entry name" value="APOLIPOPROTEIN B-100-RELATED"/>
    <property type="match status" value="1"/>
</dbReference>
<keyword evidence="4 8" id="KW-0732">Signal</keyword>
<sequence>MGSTKLSLILLLSTFYQAYAQDIAENGNPTCLLAKRYKSLHKYQYHYEAESLNAVNGASNLKNGPKSSCKVEIEVLQSCSFILRTTGCIMNAVVDMDSEGNQVFGTTSSSEAFAAAMEKHPLKFVVEGAYDVKLYPEEDESKTILNIKRGIISALAVPLLEEDNNKKMPTIHGICKTAYTVNAREDIATDVTINRDLSKCDHFSPQKDHTSPLALISGMHYPLSKLIRSSQTCNYKFDNKKKHMTSGSCTENHILLPFSYKGEYGFTNVGKQSLTLLKVSTHNERVFNHNEDNFKGLPMEAAEDKSVVQDRDAVLAVVKELAGLTNGERRAHLFQQLVGMVRGLKEETLNSVVQGSLFSGPLIYQVLAQCGTPECSRSIMSIIKFFSSLAFDVNPIVFAMGLVPNPSAMLVNDMLDMAKNKQSKTIMYAMSNIVKRFYKAEGKVTPEIKAVAEFAAAQLGDCSGDKEKTFLVLRVVGNMATAMGAASPSLKSAVIQCVNQPSASPQVQQAAIQVFRQTSVPEEGRQVLMQVVLNSTSGLQKRVAAYLVLMKEPQDAEIVQLVSALTNEEDHQVKGYIISHLTNILTSTTPETKKLRENILNALQGNEVGTVLPPLHFSRNYRIGSVEGNVLFEDNSYLPSEVMLEMTLKALGYDLDMVEVGLEGKGLEPTVEALFGKNGFFPDTVLRSIYFISDLIPVQVEDVFHTIIPVLPTDVVKDRMSRQNFMTDISNSFIKLQKDLKAENSPEAMVYLRLLGNELGYLNTQDMAEMMIPAAVMIEMLKMLPTEVPKLMRELTNNADFEVYGHYIFMDNRFSLPTATGVPLKIALSGTFTPGFKGGLDINRDKSEVSFMPSAGIEFVTQFGCHIPEYVLSGLEMHTSLYHESGLRTKLTMTNQQFKLTLPAPQGPTKLISITNKLYAVSADEVKAIPSLVVDRIDQSDCTPFFSGMTYCTTLQYSDASTYNTAPYFPLTGDSKFAVELHPTGDVTEYTATIGYELLREGDDGEKVDTLKMVLKAEGGEPVEATATLKYNRMRNVLTTDIQIPDLNVEAGFRMGLVDGRTKGKGTHSISIDLINKNIPTLSLVGRAKIEAMKNAMLQFQLLVPSMEADATITANLKRSDELLLELESVVKLPETNSVQKISVKYDHSKIVTEFKSDMNSAIKNILPQGEEMVRMVNDVLEMKMGQTDMKVHHILTKSMEATNNYLEKYGNHIPYMQNLRVPEMPEISLPEKLFLNAEATAAYYFSNEYTRMFIPVPFGGLSSVDLNFIETFFTPQVSLPQLGLEFGTREITIPEFVIPHQIDVMVPVLGKAEVSVKVNSNFYSFDGSASAGKDAGETQSYSAKFDLTSNCPLELLSINIEGSGLLAETDDSLKANVKTSVRHKLINASFSIMEVGTFTDQINFKSSSKIEATSPLGLSLALEHNRLFAITDDGFSGDNNLDVSIKAGLAYGKTAFAQHFVISPFNQEAAKIDSSLNIDSTILQVENAIVMSLVDGDLSVVSKTKAFEDILTNTAELSFKDNQLSLKCDTNARALGMKVKNQAEALAGRGAVKIKMETKADHSENEIYSLLTAFVGVNGLAVYSDATVKLFENNAAHKASLTLNKDGLVTNGTTTLQGPFTMENTFNAGLDASKGTISTVIKGAFNDMQVENANDLTITLNTLAFNSKANVIICQSTSYTHDITLGLQDYTATVNVNNDLKLMEANLVNDVQLKADIYKIDLTGGLKAAYAKEELKHTYEIRYADLTANVKCSTTGRILGAHMSQNTELEMVGLAAWINNDVRFNSQPFRFDNTIRAKVVPFDFNLDDIFTADGDLTLYGKHSAQLYGKFVIKAQPLAIASSHECRASVTHKLDNGFSLETTLDKKMDMLLSPNEQEVTLTVKSKVNNHALNQDVSAYNKADGLGLVLSGTLITSLLDETASKDQEFTISGFVKYDKNTESQTIYLPFLELLPAILDSFKNTFVSMAEDLLNYINNEEFKTKLEALPQHLSDFVADLKLEDKAFQLKQNLFKLSQEYEITLENLESFLINYKTTVESLLMEMASRFQEIVDGTKELIVSGLLSETAMQKLNELLIAIDKEYEISTTIVAFIDAIGNIIKQIDLQKLQGSSIAFLHNINTQFDIKEKLVNALSELKQLIENFDITKSFKYLRDYISSLNLEANVDQLIALLPKESIVTTLASVKEFIQDSEIIDVLNSFHANLRKNIIKYDINSKVEVVLEKIVNFLKLLKIEETIQVLANNLKTINFPGKVMQMLEEAISYLKATEIREMIDQLNLFLHTGVKKLKSFDYNAFVDESNQLITEFTSHVNKLIKALEIPQKLEAFREFVNFVISSAVKTIEHLREVRVADMIKNMIDVVHNDVIKEYFIDLSEEFENQMIDLDAFFGDLKLSYLPTLPEITIPEFTFQEITLPALPKLAAEKLLESPSLQIPEIKLPPIPREFTLPCFGKLYSEIKINTPTFSIRSSAELQNTTILMSPQFSVVLSSKGTSSSVENLNYNFESHTRVAIAKLSRVFLTESLKFTHSALAVEHQSLVTIYGFSSQGSAKTTVKATTAPYTANFVNNAVYAIDGGLSSSMDTTYNHNINLPTISFTSEASLKQNAVAKIESLKIDLTFVNDGTFKVNSDEGTNKCKIQYTMDSGTAKLKMSSDTDTEFLKMQQSLDTVAVMLSHLTFSLRSEAEGPAIKKSLLVASGKANLKDFTVELKANHESELVGSLSGILNNSLTAVIRPTEIVFDFKNKGNTKLSLHETLVAKIDLQNDYTGTIKPEAQMINTVALARFNQYKYSYNFTGNNNEKEAGIFATVNGDANFGFLKYSFNIPEFHLPFTDINIPATSDVNLYDDTILKYILDPFEQSLDVDAKILYQKSQFSSLGNLITEISLKSSIFNLNANAGLYAEEDLIFRLGATTTSEMPSLKAKLDCTTSLTTKRGLKLATTISIDNFHIAGNHDSTIILNSDNKEAAVSVANVAKIDLLNILLESNQQLVADIKNKVNVAHTLMLKGDYYFIKSIGKVEVNQSLKLEGASDYISVESNTKANINGTLRGRRVSLPFSGTLDSQADIYLNADGLRSTSKIIAYGKIKDKNTTVLEIALDKNMAVEASGRRVYGLLKFDSSNEANYETFNTKGKHVAQANIDFVPWKTLTTGVEIDMSQRSNAGDIIVLEKIAVDLKCYKQRISATTKMSTPVYATDVVAVLEIDAPVIKATLKSSATSAIVLLDYDMDASFTVNVLKESLGLTSKFKWNHTDLNIDIQNAMSVSDHTLNMDITSPTFTDANFRYTADRYGVIASISNPSSGLLGLQVQNKKPSQLITRLYSRYPSDPEIDVEILVIRATAKVGNKVNLEVAYNTEASNTMLQGLKEKVPAITSTLNSFSKKYQIFGHVDWLKRAIINFIDEAYTTANSHASGLSQLSILFRNTVVQYQKAIQLFLDAAVKFTREHQFTFPGSEEMTTLPKVLNQLAGTIGRFVLEVTYPIFDIIGFCIFILQDLYGHIQISVPFGNVITGDQALIHTNVIMKDVFSQVKNLVNNMDHLDMGLVELGKTLEFFVEKAQMSVDNLQFDCLDDIAVYINSLHGYLLINIKNILETINTLNMEQMNSALEYIIEMLLSVVNELNLVVTDLLQQATKEDLIQISGGKLEINHTF</sequence>
<keyword evidence="5" id="KW-0445">Lipid transport</keyword>
<organism evidence="10 11">
    <name type="scientific">Umbra pygmaea</name>
    <name type="common">Eastern mudminnow</name>
    <dbReference type="NCBI Taxonomy" id="75934"/>
    <lineage>
        <taxon>Eukaryota</taxon>
        <taxon>Metazoa</taxon>
        <taxon>Chordata</taxon>
        <taxon>Craniata</taxon>
        <taxon>Vertebrata</taxon>
        <taxon>Euteleostomi</taxon>
        <taxon>Actinopterygii</taxon>
        <taxon>Neopterygii</taxon>
        <taxon>Teleostei</taxon>
        <taxon>Protacanthopterygii</taxon>
        <taxon>Esociformes</taxon>
        <taxon>Umbridae</taxon>
        <taxon>Umbra</taxon>
    </lineage>
</organism>
<reference evidence="10 11" key="1">
    <citation type="submission" date="2024-06" db="EMBL/GenBank/DDBJ databases">
        <authorList>
            <person name="Pan Q."/>
            <person name="Wen M."/>
            <person name="Jouanno E."/>
            <person name="Zahm M."/>
            <person name="Klopp C."/>
            <person name="Cabau C."/>
            <person name="Louis A."/>
            <person name="Berthelot C."/>
            <person name="Parey E."/>
            <person name="Roest Crollius H."/>
            <person name="Montfort J."/>
            <person name="Robinson-Rechavi M."/>
            <person name="Bouchez O."/>
            <person name="Lampietro C."/>
            <person name="Lopez Roques C."/>
            <person name="Donnadieu C."/>
            <person name="Postlethwait J."/>
            <person name="Bobe J."/>
            <person name="Verreycken H."/>
            <person name="Guiguen Y."/>
        </authorList>
    </citation>
    <scope>NUCLEOTIDE SEQUENCE [LARGE SCALE GENOMIC DNA]</scope>
    <source>
        <strain evidence="10">Up_M1</strain>
        <tissue evidence="10">Testis</tissue>
    </source>
</reference>
<proteinExistence type="predicted"/>
<dbReference type="Gene3D" id="2.20.80.10">
    <property type="entry name" value="Lipovitellin-phosvitin complex, chain A, domain 4"/>
    <property type="match status" value="1"/>
</dbReference>
<evidence type="ECO:0000256" key="2">
    <source>
        <dbReference type="ARBA" id="ARBA00022448"/>
    </source>
</evidence>
<dbReference type="PANTHER" id="PTHR13769">
    <property type="entry name" value="APOLIPOPROTEIN B"/>
    <property type="match status" value="1"/>
</dbReference>
<comment type="caution">
    <text evidence="10">The sequence shown here is derived from an EMBL/GenBank/DDBJ whole genome shotgun (WGS) entry which is preliminary data.</text>
</comment>
<evidence type="ECO:0000313" key="10">
    <source>
        <dbReference type="EMBL" id="KAL0965051.1"/>
    </source>
</evidence>
<evidence type="ECO:0000256" key="3">
    <source>
        <dbReference type="ARBA" id="ARBA00022525"/>
    </source>
</evidence>
<dbReference type="Gene3D" id="1.25.10.20">
    <property type="entry name" value="Vitellinogen, superhelical"/>
    <property type="match status" value="1"/>
</dbReference>
<accession>A0ABD0WHU7</accession>
<feature type="signal peptide" evidence="8">
    <location>
        <begin position="1"/>
        <end position="20"/>
    </location>
</feature>
<dbReference type="InterPro" id="IPR052418">
    <property type="entry name" value="Apolipoprotein_B"/>
</dbReference>
<evidence type="ECO:0000256" key="4">
    <source>
        <dbReference type="ARBA" id="ARBA00022729"/>
    </source>
</evidence>
<keyword evidence="2" id="KW-0813">Transport</keyword>
<dbReference type="InterPro" id="IPR015816">
    <property type="entry name" value="Vitellinogen_b-sht_N"/>
</dbReference>
<protein>
    <recommendedName>
        <fullName evidence="9">Vitellogenin domain-containing protein</fullName>
    </recommendedName>
</protein>
<dbReference type="GO" id="GO:0005576">
    <property type="term" value="C:extracellular region"/>
    <property type="evidence" value="ECO:0007669"/>
    <property type="project" value="UniProtKB-SubCell"/>
</dbReference>
<dbReference type="FunFam" id="2.30.230.10:FF:000003">
    <property type="entry name" value="Apolipoprotein B"/>
    <property type="match status" value="1"/>
</dbReference>
<evidence type="ECO:0000256" key="6">
    <source>
        <dbReference type="ARBA" id="ARBA00023180"/>
    </source>
</evidence>
<dbReference type="Pfam" id="PF09172">
    <property type="entry name" value="Vit_open_b-sht"/>
    <property type="match status" value="1"/>
</dbReference>
<dbReference type="SMART" id="SM00638">
    <property type="entry name" value="LPD_N"/>
    <property type="match status" value="1"/>
</dbReference>
<dbReference type="InterPro" id="IPR001747">
    <property type="entry name" value="Vitellogenin_N"/>
</dbReference>
<dbReference type="InterPro" id="IPR009454">
    <property type="entry name" value="Lipid_transpt_open_b-sht"/>
</dbReference>
<name>A0ABD0WHU7_UMBPY</name>
<dbReference type="Proteomes" id="UP001557470">
    <property type="component" value="Unassembled WGS sequence"/>
</dbReference>
<dbReference type="Pfam" id="PF06448">
    <property type="entry name" value="DUF1081"/>
    <property type="match status" value="1"/>
</dbReference>
<dbReference type="InterPro" id="IPR015255">
    <property type="entry name" value="Vitellinogen_open_b-sht"/>
</dbReference>
<gene>
    <name evidence="10" type="ORF">UPYG_G00276130</name>
</gene>
<keyword evidence="3" id="KW-0964">Secreted</keyword>
<evidence type="ECO:0000256" key="5">
    <source>
        <dbReference type="ARBA" id="ARBA00023055"/>
    </source>
</evidence>
<comment type="caution">
    <text evidence="7">Lacks conserved residue(s) required for the propagation of feature annotation.</text>
</comment>
<dbReference type="EMBL" id="JAGEUA010000009">
    <property type="protein sequence ID" value="KAL0965051.1"/>
    <property type="molecule type" value="Genomic_DNA"/>
</dbReference>
<evidence type="ECO:0000256" key="8">
    <source>
        <dbReference type="SAM" id="SignalP"/>
    </source>
</evidence>